<keyword evidence="7" id="KW-0812">Transmembrane</keyword>
<evidence type="ECO:0000256" key="5">
    <source>
        <dbReference type="ARBA" id="ARBA00047597"/>
    </source>
</evidence>
<dbReference type="SUPFAM" id="SSF56399">
    <property type="entry name" value="ADP-ribosylation"/>
    <property type="match status" value="1"/>
</dbReference>
<keyword evidence="3 6" id="KW-0808">Transferase</keyword>
<accession>A0A9P1BIZ0</accession>
<proteinExistence type="inferred from homology"/>
<dbReference type="Proteomes" id="UP001152797">
    <property type="component" value="Unassembled WGS sequence"/>
</dbReference>
<dbReference type="InterPro" id="IPR000768">
    <property type="entry name" value="ART"/>
</dbReference>
<organism evidence="8">
    <name type="scientific">Cladocopium goreaui</name>
    <dbReference type="NCBI Taxonomy" id="2562237"/>
    <lineage>
        <taxon>Eukaryota</taxon>
        <taxon>Sar</taxon>
        <taxon>Alveolata</taxon>
        <taxon>Dinophyceae</taxon>
        <taxon>Suessiales</taxon>
        <taxon>Symbiodiniaceae</taxon>
        <taxon>Cladocopium</taxon>
    </lineage>
</organism>
<dbReference type="PROSITE" id="PS51996">
    <property type="entry name" value="TR_MART"/>
    <property type="match status" value="1"/>
</dbReference>
<dbReference type="GO" id="GO:0106274">
    <property type="term" value="F:NAD+-protein-arginine ADP-ribosyltransferase activity"/>
    <property type="evidence" value="ECO:0007669"/>
    <property type="project" value="UniProtKB-EC"/>
</dbReference>
<keyword evidence="6" id="KW-0521">NADP</keyword>
<keyword evidence="6" id="KW-0520">NAD</keyword>
<evidence type="ECO:0000256" key="2">
    <source>
        <dbReference type="ARBA" id="ARBA00022676"/>
    </source>
</evidence>
<dbReference type="Gene3D" id="3.90.176.10">
    <property type="entry name" value="Toxin ADP-ribosyltransferase, Chain A, domain 1"/>
    <property type="match status" value="1"/>
</dbReference>
<dbReference type="EMBL" id="CAMXCT030000125">
    <property type="protein sequence ID" value="CAL4761601.1"/>
    <property type="molecule type" value="Genomic_DNA"/>
</dbReference>
<dbReference type="EMBL" id="CAMXCT020000125">
    <property type="protein sequence ID" value="CAL1127664.1"/>
    <property type="molecule type" value="Genomic_DNA"/>
</dbReference>
<feature type="transmembrane region" description="Helical" evidence="7">
    <location>
        <begin position="296"/>
        <end position="316"/>
    </location>
</feature>
<sequence>MPLASLFGSHPCERHGLPECVLPHTDVLEGKTDFYRQLQGREGNVTSILAAHSVTSFPSSSFGSLLPKASTVTAAESAAAFGYVASPTLAKQINRLMRAQSWNALMSEFGPVVKALSGYIEKMEAVYAAKRTLFRGMRLPEQHLQDNYAVGKIISWHAFSSVTTNRHLAESYYSEDYDRGFFLESGVPVLFMISTHFRGALLGGWSPHTSHDELLLSPFLFFRVTSISELSGNDRLRVIKLQVVKLPRSWAETAPDRLMLLHPSSMPWAAQPKEVLSELEVDVDDVLKRKLDPPGAFLLSVFVAVTTIILLLLHTMGYDLDDFAVGKQGY</sequence>
<keyword evidence="2 6" id="KW-0328">Glycosyltransferase</keyword>
<evidence type="ECO:0000256" key="3">
    <source>
        <dbReference type="ARBA" id="ARBA00022679"/>
    </source>
</evidence>
<dbReference type="OrthoDB" id="417984at2759"/>
<dbReference type="EMBL" id="CAMXCT010000125">
    <property type="protein sequence ID" value="CAI3974289.1"/>
    <property type="molecule type" value="Genomic_DNA"/>
</dbReference>
<dbReference type="Pfam" id="PF01129">
    <property type="entry name" value="ART"/>
    <property type="match status" value="1"/>
</dbReference>
<evidence type="ECO:0000313" key="9">
    <source>
        <dbReference type="EMBL" id="CAL1127664.1"/>
    </source>
</evidence>
<evidence type="ECO:0000256" key="7">
    <source>
        <dbReference type="SAM" id="Phobius"/>
    </source>
</evidence>
<evidence type="ECO:0000256" key="1">
    <source>
        <dbReference type="ARBA" id="ARBA00009558"/>
    </source>
</evidence>
<evidence type="ECO:0000256" key="4">
    <source>
        <dbReference type="ARBA" id="ARBA00022695"/>
    </source>
</evidence>
<comment type="similarity">
    <text evidence="1 6">Belongs to the Arg-specific ADP-ribosyltransferase family.</text>
</comment>
<keyword evidence="7" id="KW-1133">Transmembrane helix</keyword>
<gene>
    <name evidence="8" type="ORF">C1SCF055_LOCUS2707</name>
</gene>
<name>A0A9P1BIZ0_9DINO</name>
<dbReference type="AlphaFoldDB" id="A0A9P1BIZ0"/>
<keyword evidence="7" id="KW-0472">Membrane</keyword>
<comment type="caution">
    <text evidence="8">The sequence shown here is derived from an EMBL/GenBank/DDBJ whole genome shotgun (WGS) entry which is preliminary data.</text>
</comment>
<evidence type="ECO:0000313" key="8">
    <source>
        <dbReference type="EMBL" id="CAI3974289.1"/>
    </source>
</evidence>
<dbReference type="GO" id="GO:0016779">
    <property type="term" value="F:nucleotidyltransferase activity"/>
    <property type="evidence" value="ECO:0007669"/>
    <property type="project" value="UniProtKB-KW"/>
</dbReference>
<protein>
    <recommendedName>
        <fullName evidence="6">NAD(P)(+)--arginine ADP-ribosyltransferase</fullName>
        <ecNumber evidence="6">2.4.2.31</ecNumber>
    </recommendedName>
    <alternativeName>
        <fullName evidence="6">Mono(ADP-ribosyl)transferase</fullName>
    </alternativeName>
</protein>
<dbReference type="EC" id="2.4.2.31" evidence="6"/>
<comment type="catalytic activity">
    <reaction evidence="5 6">
        <text>L-arginyl-[protein] + NAD(+) = N(omega)-(ADP-D-ribosyl)-L-arginyl-[protein] + nicotinamide + H(+)</text>
        <dbReference type="Rhea" id="RHEA:19149"/>
        <dbReference type="Rhea" id="RHEA-COMP:10532"/>
        <dbReference type="Rhea" id="RHEA-COMP:15087"/>
        <dbReference type="ChEBI" id="CHEBI:15378"/>
        <dbReference type="ChEBI" id="CHEBI:17154"/>
        <dbReference type="ChEBI" id="CHEBI:29965"/>
        <dbReference type="ChEBI" id="CHEBI:57540"/>
        <dbReference type="ChEBI" id="CHEBI:142554"/>
        <dbReference type="EC" id="2.4.2.31"/>
    </reaction>
</comment>
<evidence type="ECO:0000256" key="6">
    <source>
        <dbReference type="RuleBase" id="RU361228"/>
    </source>
</evidence>
<reference evidence="9" key="2">
    <citation type="submission" date="2024-04" db="EMBL/GenBank/DDBJ databases">
        <authorList>
            <person name="Chen Y."/>
            <person name="Shah S."/>
            <person name="Dougan E. K."/>
            <person name="Thang M."/>
            <person name="Chan C."/>
        </authorList>
    </citation>
    <scope>NUCLEOTIDE SEQUENCE [LARGE SCALE GENOMIC DNA]</scope>
</reference>
<evidence type="ECO:0000313" key="10">
    <source>
        <dbReference type="Proteomes" id="UP001152797"/>
    </source>
</evidence>
<keyword evidence="10" id="KW-1185">Reference proteome</keyword>
<keyword evidence="4" id="KW-0548">Nucleotidyltransferase</keyword>
<reference evidence="8" key="1">
    <citation type="submission" date="2022-10" db="EMBL/GenBank/DDBJ databases">
        <authorList>
            <person name="Chen Y."/>
            <person name="Dougan E. K."/>
            <person name="Chan C."/>
            <person name="Rhodes N."/>
            <person name="Thang M."/>
        </authorList>
    </citation>
    <scope>NUCLEOTIDE SEQUENCE</scope>
</reference>